<accession>A0AA90HEX0</accession>
<sequence length="410" mass="44352">MRKILVVGAGQSGLQLALGLLSHGYEVTLMTNRTADEVRDGKVMSTQCMFASALQTERDLGLNFWEPQAPRIEGLGVSVAAPDGTRPIDWVGRLDGFAQSVDQRVKMAGWLKAFTERGGQLVIHGAAVSDLDYFAGRYDLVLVAAGKGELVGMFGRDAARSPYTSPQRALAVSYVHGLGPRPEHPDFHAVRCNLVPTVGELFVMPTLTTSGPADILFWEGVPGGPLDVFDGVNDPAEHLRTTLELMKQFVPWEYDRARGVELTDANATLAGRYTPVVRDAVGELPSGGLVLGVADVVVANDPITGQGSNNAAKCAASYLDSILARGDKPFDGEWMRATFERYWDYAGHVTKWTNAMLSPPPEHVLGLIGAGGQLQPVADRFANGFDDPSDFEEWFFEPERAQNYLASLSA</sequence>
<dbReference type="Gene3D" id="3.50.50.60">
    <property type="entry name" value="FAD/NAD(P)-binding domain"/>
    <property type="match status" value="2"/>
</dbReference>
<evidence type="ECO:0000313" key="2">
    <source>
        <dbReference type="EMBL" id="MDI5973672.1"/>
    </source>
</evidence>
<name>A0AA90HEX0_9ACTN</name>
<proteinExistence type="predicted"/>
<dbReference type="PRINTS" id="PR00420">
    <property type="entry name" value="RNGMNOXGNASE"/>
</dbReference>
<protein>
    <submittedName>
        <fullName evidence="2">FAD-binding oxidoreductase</fullName>
    </submittedName>
</protein>
<dbReference type="EMBL" id="JABXJJ020000049">
    <property type="protein sequence ID" value="MDI5973672.1"/>
    <property type="molecule type" value="Genomic_DNA"/>
</dbReference>
<dbReference type="RefSeq" id="WP_271313454.1">
    <property type="nucleotide sequence ID" value="NZ_JABXJJ020000049.1"/>
</dbReference>
<dbReference type="InterPro" id="IPR036188">
    <property type="entry name" value="FAD/NAD-bd_sf"/>
</dbReference>
<dbReference type="Gene3D" id="6.10.250.650">
    <property type="match status" value="1"/>
</dbReference>
<organism evidence="2">
    <name type="scientific">Streptantibioticus silvisoli</name>
    <dbReference type="NCBI Taxonomy" id="2705255"/>
    <lineage>
        <taxon>Bacteria</taxon>
        <taxon>Bacillati</taxon>
        <taxon>Actinomycetota</taxon>
        <taxon>Actinomycetes</taxon>
        <taxon>Kitasatosporales</taxon>
        <taxon>Streptomycetaceae</taxon>
        <taxon>Streptantibioticus</taxon>
    </lineage>
</organism>
<dbReference type="AlphaFoldDB" id="A0AA90HEX0"/>
<dbReference type="SUPFAM" id="SSF51905">
    <property type="entry name" value="FAD/NAD(P)-binding domain"/>
    <property type="match status" value="1"/>
</dbReference>
<gene>
    <name evidence="2" type="ORF">POF50_030765</name>
</gene>
<evidence type="ECO:0000259" key="1">
    <source>
        <dbReference type="Pfam" id="PF17885"/>
    </source>
</evidence>
<dbReference type="InterPro" id="IPR041654">
    <property type="entry name" value="StyA_sbd"/>
</dbReference>
<dbReference type="Pfam" id="PF17885">
    <property type="entry name" value="Smoa_sbd"/>
    <property type="match status" value="1"/>
</dbReference>
<feature type="domain" description="Styrene monooxygenase StyA putative substrate binding" evidence="1">
    <location>
        <begin position="146"/>
        <end position="256"/>
    </location>
</feature>
<dbReference type="Gene3D" id="3.30.9.40">
    <property type="match status" value="1"/>
</dbReference>
<comment type="caution">
    <text evidence="2">The sequence shown here is derived from an EMBL/GenBank/DDBJ whole genome shotgun (WGS) entry which is preliminary data.</text>
</comment>
<reference evidence="2" key="1">
    <citation type="submission" date="2023-05" db="EMBL/GenBank/DDBJ databases">
        <title>Streptantibioticus silvisoli sp. nov., acidotolerant actinomycetes 1 from pine litter.</title>
        <authorList>
            <person name="Swiecimska M."/>
            <person name="Golinska P."/>
            <person name="Sangal V."/>
            <person name="Wachnowicz B."/>
            <person name="Goodfellow M."/>
        </authorList>
    </citation>
    <scope>NUCLEOTIDE SEQUENCE</scope>
    <source>
        <strain evidence="2">SL13</strain>
    </source>
</reference>